<dbReference type="EMBL" id="CAOJ01016628">
    <property type="protein sequence ID" value="CCO36989.1"/>
    <property type="molecule type" value="Genomic_DNA"/>
</dbReference>
<reference evidence="3" key="1">
    <citation type="submission" date="2012-10" db="EMBL/GenBank/DDBJ databases">
        <authorList>
            <person name="Jelonek L."/>
        </authorList>
    </citation>
    <scope>NUCLEOTIDE SEQUENCE</scope>
    <source>
        <strain evidence="3">Isolate 7/3/14</strain>
    </source>
</reference>
<evidence type="ECO:0000313" key="4">
    <source>
        <dbReference type="EMBL" id="CEL58781.1"/>
    </source>
</evidence>
<evidence type="ECO:0000313" key="3">
    <source>
        <dbReference type="EMBL" id="CCO36989.1"/>
    </source>
</evidence>
<gene>
    <name evidence="3" type="ORF">BN14_11139</name>
    <name evidence="4" type="ORF">RSOLAG1IB_08827</name>
</gene>
<dbReference type="InterPro" id="IPR037455">
    <property type="entry name" value="LucA/IucC-like"/>
</dbReference>
<name>M5CCG9_THACB</name>
<feature type="domain" description="Aerobactin siderophore biosynthesis IucA/IucC N-terminal" evidence="1">
    <location>
        <begin position="253"/>
        <end position="390"/>
    </location>
</feature>
<accession>M5CCG9</accession>
<sequence length="605" mass="67684">MASKETGSGRIKLAQEAAMETTSRLLAALVNEGLVFVTADDSSDVSSLFLSTLTENSPRPTRIVVELRQGTKYRLEMPVTQKEFEEQATIPIVRVVPELDPADILAPIIIEHSDELKQRSYRPEEVFDVVGPWICNDEEVLVKLRDELQNSADNQEKWLEFALSCPLPVLGASLIEWEQRCFRGHPTHPMHRSFFASPPSEPIQIDVIEKLLEAEVIIISVPRTRIHLDGPFEASMKPLLDKIGIVPAPADRVLLPCFAEQLPAVHAYFGTDAEKVLSKTKLHGQRQVSMRTVSIPDFQLHVKMALSYTITSATRTMTPWTARMCIEVSQLLQDITSGSDLLWIARKMATACSADPDFEKAKHLSVMLREDLEPKARELGQCLVLPATLFEIGGEDRVAYVLRVFDLFTIDARKNWFLNYTRTYLQTVLPPLLSHGICLEAHMQNMLARFDVKSGALRGFIYRDMGGLRMHVPTMALRGVTIESASLVPGGVILTDDLEAVWVNAYHNFVVNHLGGALRAMGLSWVGGWDIVRKELTDALTLSADPKSGELLQFMLQPKMKRKAFLRMKLAGVYRGRVYCYLQNPLAGELLVGDGSYLDEGAARY</sequence>
<organism evidence="3 5">
    <name type="scientific">Thanatephorus cucumeris (strain AG1-IB / isolate 7/3/14)</name>
    <name type="common">Lettuce bottom rot fungus</name>
    <name type="synonym">Rhizoctonia solani</name>
    <dbReference type="NCBI Taxonomy" id="1108050"/>
    <lineage>
        <taxon>Eukaryota</taxon>
        <taxon>Fungi</taxon>
        <taxon>Dikarya</taxon>
        <taxon>Basidiomycota</taxon>
        <taxon>Agaricomycotina</taxon>
        <taxon>Agaricomycetes</taxon>
        <taxon>Cantharellales</taxon>
        <taxon>Ceratobasidiaceae</taxon>
        <taxon>Rhizoctonia</taxon>
        <taxon>Rhizoctonia solani AG-1</taxon>
    </lineage>
</organism>
<dbReference type="PANTHER" id="PTHR34384:SF5">
    <property type="entry name" value="L-2,3-DIAMINOPROPANOATE--CITRATE LIGASE"/>
    <property type="match status" value="1"/>
</dbReference>
<evidence type="ECO:0000259" key="2">
    <source>
        <dbReference type="Pfam" id="PF06276"/>
    </source>
</evidence>
<evidence type="ECO:0008006" key="7">
    <source>
        <dbReference type="Google" id="ProtNLM"/>
    </source>
</evidence>
<keyword evidence="6" id="KW-1185">Reference proteome</keyword>
<reference evidence="3 5" key="2">
    <citation type="journal article" date="2013" name="J. Biotechnol.">
        <title>Establishment and interpretation of the genome sequence of the phytopathogenic fungus Rhizoctonia solani AG1-IB isolate 7/3/14.</title>
        <authorList>
            <person name="Wibberg D.W."/>
            <person name="Jelonek L.J."/>
            <person name="Rupp O.R."/>
            <person name="Hennig M.H."/>
            <person name="Eikmeyer F.E."/>
            <person name="Goesmann A.G."/>
            <person name="Hartmann A.H."/>
            <person name="Borriss R.B."/>
            <person name="Grosch R.G."/>
            <person name="Puehler A.P."/>
            <person name="Schlueter A.S."/>
        </authorList>
    </citation>
    <scope>NUCLEOTIDE SEQUENCE [LARGE SCALE GENOMIC DNA]</scope>
    <source>
        <strain evidence="5">AG1-IB / isolate 7/3/14</strain>
        <strain evidence="3">Isolate 7/3/14</strain>
    </source>
</reference>
<dbReference type="InterPro" id="IPR022770">
    <property type="entry name" value="IucA/IucC-like_C"/>
</dbReference>
<dbReference type="InterPro" id="IPR007310">
    <property type="entry name" value="Aerobactin_biosyn_IucA/IucC_N"/>
</dbReference>
<evidence type="ECO:0000259" key="1">
    <source>
        <dbReference type="Pfam" id="PF04183"/>
    </source>
</evidence>
<dbReference type="OrthoDB" id="2117718at2759"/>
<dbReference type="Proteomes" id="UP000012065">
    <property type="component" value="Unassembled WGS sequence"/>
</dbReference>
<evidence type="ECO:0000313" key="6">
    <source>
        <dbReference type="Proteomes" id="UP000059188"/>
    </source>
</evidence>
<dbReference type="Pfam" id="PF04183">
    <property type="entry name" value="IucA_IucC"/>
    <property type="match status" value="1"/>
</dbReference>
<reference evidence="4 6" key="3">
    <citation type="submission" date="2014-11" db="EMBL/GenBank/DDBJ databases">
        <authorList>
            <person name="Wibberg Daniel"/>
        </authorList>
    </citation>
    <scope>NUCLEOTIDE SEQUENCE [LARGE SCALE GENOMIC DNA]</scope>
    <source>
        <strain evidence="4">Rhizoctonia solani AG1-IB 7/3/14</strain>
    </source>
</reference>
<dbReference type="EMBL" id="LN679133">
    <property type="protein sequence ID" value="CEL58781.1"/>
    <property type="molecule type" value="Genomic_DNA"/>
</dbReference>
<dbReference type="Gene3D" id="1.10.510.40">
    <property type="match status" value="1"/>
</dbReference>
<dbReference type="PANTHER" id="PTHR34384">
    <property type="entry name" value="L-2,3-DIAMINOPROPANOATE--CITRATE LIGASE"/>
    <property type="match status" value="1"/>
</dbReference>
<dbReference type="Proteomes" id="UP000059188">
    <property type="component" value="Unassembled WGS sequence"/>
</dbReference>
<evidence type="ECO:0000313" key="5">
    <source>
        <dbReference type="Proteomes" id="UP000012065"/>
    </source>
</evidence>
<dbReference type="AlphaFoldDB" id="M5CCG9"/>
<dbReference type="Pfam" id="PF06276">
    <property type="entry name" value="FhuF"/>
    <property type="match status" value="1"/>
</dbReference>
<proteinExistence type="predicted"/>
<dbReference type="GO" id="GO:0019290">
    <property type="term" value="P:siderophore biosynthetic process"/>
    <property type="evidence" value="ECO:0007669"/>
    <property type="project" value="InterPro"/>
</dbReference>
<dbReference type="GO" id="GO:0016881">
    <property type="term" value="F:acid-amino acid ligase activity"/>
    <property type="evidence" value="ECO:0007669"/>
    <property type="project" value="UniProtKB-ARBA"/>
</dbReference>
<feature type="domain" description="Aerobactin siderophore biosynthesis IucA/IucC-like C-terminal" evidence="2">
    <location>
        <begin position="415"/>
        <end position="572"/>
    </location>
</feature>
<dbReference type="HOGENOM" id="CLU_010625_1_0_1"/>
<protein>
    <recommendedName>
        <fullName evidence="7">IucC family-domain-containing protein</fullName>
    </recommendedName>
</protein>